<comment type="caution">
    <text evidence="6">The sequence shown here is derived from an EMBL/GenBank/DDBJ whole genome shotgun (WGS) entry which is preliminary data.</text>
</comment>
<sequence>MARPRTITDQRLLTAAAVVLGRSGPAFTIAEVASQAGVATGTVMQRFGSKHGLLLALSRAHLAEQLLAMRTAAASAAGPLAGVRAAAAVGYELLDNAGQAANNLAQLGVDLADPELREELARGNAAVNEELRVLLSAAALPGAPPPEQAARILGALAAGTAVHWSVRPRGRLVDRVLADLDAVLAGWSRPAPGEESE</sequence>
<reference evidence="6 7" key="1">
    <citation type="submission" date="2020-08" db="EMBL/GenBank/DDBJ databases">
        <title>Sequencing the genomes of 1000 actinobacteria strains.</title>
        <authorList>
            <person name="Klenk H.-P."/>
        </authorList>
    </citation>
    <scope>NUCLEOTIDE SEQUENCE [LARGE SCALE GENOMIC DNA]</scope>
    <source>
        <strain evidence="6 7">DSM 44230</strain>
    </source>
</reference>
<dbReference type="GO" id="GO:0000976">
    <property type="term" value="F:transcription cis-regulatory region binding"/>
    <property type="evidence" value="ECO:0007669"/>
    <property type="project" value="TreeGrafter"/>
</dbReference>
<dbReference type="PROSITE" id="PS50977">
    <property type="entry name" value="HTH_TETR_2"/>
    <property type="match status" value="1"/>
</dbReference>
<evidence type="ECO:0000313" key="6">
    <source>
        <dbReference type="EMBL" id="MBB4674880.1"/>
    </source>
</evidence>
<dbReference type="Pfam" id="PF00440">
    <property type="entry name" value="TetR_N"/>
    <property type="match status" value="1"/>
</dbReference>
<dbReference type="RefSeq" id="WP_185000946.1">
    <property type="nucleotide sequence ID" value="NZ_BAAAUI010000018.1"/>
</dbReference>
<proteinExistence type="predicted"/>
<keyword evidence="2 4" id="KW-0238">DNA-binding</keyword>
<name>A0A7W7C5G6_9PSEU</name>
<evidence type="ECO:0000256" key="2">
    <source>
        <dbReference type="ARBA" id="ARBA00023125"/>
    </source>
</evidence>
<dbReference type="InterPro" id="IPR009057">
    <property type="entry name" value="Homeodomain-like_sf"/>
</dbReference>
<keyword evidence="7" id="KW-1185">Reference proteome</keyword>
<keyword evidence="1" id="KW-0805">Transcription regulation</keyword>
<evidence type="ECO:0000313" key="7">
    <source>
        <dbReference type="Proteomes" id="UP000533598"/>
    </source>
</evidence>
<dbReference type="PANTHER" id="PTHR30055">
    <property type="entry name" value="HTH-TYPE TRANSCRIPTIONAL REGULATOR RUTR"/>
    <property type="match status" value="1"/>
</dbReference>
<dbReference type="SUPFAM" id="SSF46689">
    <property type="entry name" value="Homeodomain-like"/>
    <property type="match status" value="1"/>
</dbReference>
<gene>
    <name evidence="6" type="ORF">HNR67_000998</name>
</gene>
<protein>
    <submittedName>
        <fullName evidence="6">AcrR family transcriptional regulator</fullName>
    </submittedName>
</protein>
<dbReference type="InterPro" id="IPR050109">
    <property type="entry name" value="HTH-type_TetR-like_transc_reg"/>
</dbReference>
<feature type="domain" description="HTH tetR-type" evidence="5">
    <location>
        <begin position="6"/>
        <end position="65"/>
    </location>
</feature>
<dbReference type="AlphaFoldDB" id="A0A7W7C5G6"/>
<dbReference type="EMBL" id="JACHMH010000001">
    <property type="protein sequence ID" value="MBB4674880.1"/>
    <property type="molecule type" value="Genomic_DNA"/>
</dbReference>
<dbReference type="Gene3D" id="1.10.357.10">
    <property type="entry name" value="Tetracycline Repressor, domain 2"/>
    <property type="match status" value="1"/>
</dbReference>
<dbReference type="PANTHER" id="PTHR30055:SF234">
    <property type="entry name" value="HTH-TYPE TRANSCRIPTIONAL REGULATOR BETI"/>
    <property type="match status" value="1"/>
</dbReference>
<evidence type="ECO:0000256" key="3">
    <source>
        <dbReference type="ARBA" id="ARBA00023163"/>
    </source>
</evidence>
<evidence type="ECO:0000256" key="4">
    <source>
        <dbReference type="PROSITE-ProRule" id="PRU00335"/>
    </source>
</evidence>
<dbReference type="InterPro" id="IPR036271">
    <property type="entry name" value="Tet_transcr_reg_TetR-rel_C_sf"/>
</dbReference>
<dbReference type="InterPro" id="IPR001647">
    <property type="entry name" value="HTH_TetR"/>
</dbReference>
<organism evidence="6 7">
    <name type="scientific">Crossiella cryophila</name>
    <dbReference type="NCBI Taxonomy" id="43355"/>
    <lineage>
        <taxon>Bacteria</taxon>
        <taxon>Bacillati</taxon>
        <taxon>Actinomycetota</taxon>
        <taxon>Actinomycetes</taxon>
        <taxon>Pseudonocardiales</taxon>
        <taxon>Pseudonocardiaceae</taxon>
        <taxon>Crossiella</taxon>
    </lineage>
</organism>
<feature type="DNA-binding region" description="H-T-H motif" evidence="4">
    <location>
        <begin position="28"/>
        <end position="47"/>
    </location>
</feature>
<keyword evidence="3" id="KW-0804">Transcription</keyword>
<dbReference type="Proteomes" id="UP000533598">
    <property type="component" value="Unassembled WGS sequence"/>
</dbReference>
<accession>A0A7W7C5G6</accession>
<evidence type="ECO:0000256" key="1">
    <source>
        <dbReference type="ARBA" id="ARBA00023015"/>
    </source>
</evidence>
<evidence type="ECO:0000259" key="5">
    <source>
        <dbReference type="PROSITE" id="PS50977"/>
    </source>
</evidence>
<dbReference type="GO" id="GO:0003700">
    <property type="term" value="F:DNA-binding transcription factor activity"/>
    <property type="evidence" value="ECO:0007669"/>
    <property type="project" value="TreeGrafter"/>
</dbReference>
<dbReference type="SUPFAM" id="SSF48498">
    <property type="entry name" value="Tetracyclin repressor-like, C-terminal domain"/>
    <property type="match status" value="1"/>
</dbReference>